<dbReference type="GeneID" id="36592292"/>
<accession>A0A2J6SJB0</accession>
<dbReference type="OrthoDB" id="3562424at2759"/>
<keyword evidence="1" id="KW-0175">Coiled coil</keyword>
<evidence type="ECO:0000313" key="3">
    <source>
        <dbReference type="Proteomes" id="UP000235371"/>
    </source>
</evidence>
<dbReference type="RefSeq" id="XP_024727749.1">
    <property type="nucleotide sequence ID" value="XM_024884215.1"/>
</dbReference>
<dbReference type="AlphaFoldDB" id="A0A2J6SJB0"/>
<gene>
    <name evidence="2" type="ORF">K444DRAFT_638156</name>
</gene>
<feature type="coiled-coil region" evidence="1">
    <location>
        <begin position="68"/>
        <end position="109"/>
    </location>
</feature>
<name>A0A2J6SJB0_9HELO</name>
<sequence>MNSYVSLHLLRTTLENLRSEINSKSSEQGKEYARELVINEQAIAALQKEFRATDKETDARIRELNKTLKLVIDASDRRRENIEKLEREVDRLVRMDREKENRIRELERRSRY</sequence>
<protein>
    <submittedName>
        <fullName evidence="2">Uncharacterized protein</fullName>
    </submittedName>
</protein>
<reference evidence="2 3" key="1">
    <citation type="submission" date="2016-04" db="EMBL/GenBank/DDBJ databases">
        <title>A degradative enzymes factory behind the ericoid mycorrhizal symbiosis.</title>
        <authorList>
            <consortium name="DOE Joint Genome Institute"/>
            <person name="Martino E."/>
            <person name="Morin E."/>
            <person name="Grelet G."/>
            <person name="Kuo A."/>
            <person name="Kohler A."/>
            <person name="Daghino S."/>
            <person name="Barry K."/>
            <person name="Choi C."/>
            <person name="Cichocki N."/>
            <person name="Clum A."/>
            <person name="Copeland A."/>
            <person name="Hainaut M."/>
            <person name="Haridas S."/>
            <person name="Labutti K."/>
            <person name="Lindquist E."/>
            <person name="Lipzen A."/>
            <person name="Khouja H.-R."/>
            <person name="Murat C."/>
            <person name="Ohm R."/>
            <person name="Olson A."/>
            <person name="Spatafora J."/>
            <person name="Veneault-Fourrey C."/>
            <person name="Henrissat B."/>
            <person name="Grigoriev I."/>
            <person name="Martin F."/>
            <person name="Perotto S."/>
        </authorList>
    </citation>
    <scope>NUCLEOTIDE SEQUENCE [LARGE SCALE GENOMIC DNA]</scope>
    <source>
        <strain evidence="2 3">E</strain>
    </source>
</reference>
<dbReference type="EMBL" id="KZ613913">
    <property type="protein sequence ID" value="PMD50845.1"/>
    <property type="molecule type" value="Genomic_DNA"/>
</dbReference>
<dbReference type="InParanoid" id="A0A2J6SJB0"/>
<evidence type="ECO:0000256" key="1">
    <source>
        <dbReference type="SAM" id="Coils"/>
    </source>
</evidence>
<dbReference type="Proteomes" id="UP000235371">
    <property type="component" value="Unassembled WGS sequence"/>
</dbReference>
<proteinExistence type="predicted"/>
<keyword evidence="3" id="KW-1185">Reference proteome</keyword>
<organism evidence="2 3">
    <name type="scientific">Hyaloscypha bicolor E</name>
    <dbReference type="NCBI Taxonomy" id="1095630"/>
    <lineage>
        <taxon>Eukaryota</taxon>
        <taxon>Fungi</taxon>
        <taxon>Dikarya</taxon>
        <taxon>Ascomycota</taxon>
        <taxon>Pezizomycotina</taxon>
        <taxon>Leotiomycetes</taxon>
        <taxon>Helotiales</taxon>
        <taxon>Hyaloscyphaceae</taxon>
        <taxon>Hyaloscypha</taxon>
        <taxon>Hyaloscypha bicolor</taxon>
    </lineage>
</organism>
<evidence type="ECO:0000313" key="2">
    <source>
        <dbReference type="EMBL" id="PMD50845.1"/>
    </source>
</evidence>